<reference evidence="3 4" key="1">
    <citation type="journal article" date="2012" name="J. Bacteriol.">
        <title>Genome sequence of Rhizobium grahamii CCGE502, a broad-host-range symbiont with low nodulation competitiveness in Phaseolus vulgaris.</title>
        <authorList>
            <person name="Althabegoiti M.J."/>
            <person name="Lozano L."/>
            <person name="Torres-Tejerizo G."/>
            <person name="Ormeno-Orrillo E."/>
            <person name="Rogel M.A."/>
            <person name="Gonzalez V."/>
            <person name="Martinez-Romero E."/>
        </authorList>
    </citation>
    <scope>NUCLEOTIDE SEQUENCE [LARGE SCALE GENOMIC DNA]</scope>
    <source>
        <strain evidence="3 4">CCGE 502</strain>
    </source>
</reference>
<dbReference type="eggNOG" id="COG3179">
    <property type="taxonomic scope" value="Bacteria"/>
</dbReference>
<keyword evidence="4" id="KW-1185">Reference proteome</keyword>
<dbReference type="InterPro" id="IPR052354">
    <property type="entry name" value="Cell_Wall_Dynamics_Protein"/>
</dbReference>
<dbReference type="RefSeq" id="WP_016553107.1">
    <property type="nucleotide sequence ID" value="NZ_AEYE02000005.1"/>
</dbReference>
<evidence type="ECO:0000256" key="1">
    <source>
        <dbReference type="SAM" id="Phobius"/>
    </source>
</evidence>
<sequence length="322" mass="34701">MNVQVSAQHLRAAAKGAVNASNMNSVLLAMGRYGAELGMDKPHRAVQFYAQIMHESGDFRFDREVWGPTTAQKGYDTRTDLGNTPEADGDGKIYAGRTAMQITGKANYRAFTEWCRSHAMNCPDFVRNPDAVNTDPWEGLGPLWFWDTKGLSRWADQGDVETITKRVNGGLNGLADRIDYLVRLSLVVLGYKPDGVRQFQARSGLEVDGDAGPKTRAAVHKALLALSGASTRTAAFSAAPVVEEKAVVPAAVEQTVKKKFSILGWIGSAFGGGGLSLAAFAGFDWRALLVLIGAAVLLGVGGLLLRHWIIAAIKDIREAVEQ</sequence>
<dbReference type="PANTHER" id="PTHR34408">
    <property type="entry name" value="FAMILY PROTEIN, PUTATIVE-RELATED"/>
    <property type="match status" value="1"/>
</dbReference>
<evidence type="ECO:0000313" key="3">
    <source>
        <dbReference type="EMBL" id="EPE99547.1"/>
    </source>
</evidence>
<dbReference type="InterPro" id="IPR023346">
    <property type="entry name" value="Lysozyme-like_dom_sf"/>
</dbReference>
<dbReference type="Gene3D" id="1.10.530.10">
    <property type="match status" value="1"/>
</dbReference>
<dbReference type="STRING" id="990285.RGCCGE502_05170"/>
<dbReference type="InterPro" id="IPR002477">
    <property type="entry name" value="Peptidoglycan-bd-like"/>
</dbReference>
<accession>S3HL46</accession>
<comment type="caution">
    <text evidence="3">The sequence shown here is derived from an EMBL/GenBank/DDBJ whole genome shotgun (WGS) entry which is preliminary data.</text>
</comment>
<keyword evidence="1" id="KW-1133">Transmembrane helix</keyword>
<feature type="transmembrane region" description="Helical" evidence="1">
    <location>
        <begin position="287"/>
        <end position="305"/>
    </location>
</feature>
<feature type="domain" description="Peptidoglycan binding-like" evidence="2">
    <location>
        <begin position="195"/>
        <end position="218"/>
    </location>
</feature>
<keyword evidence="1" id="KW-0812">Transmembrane</keyword>
<name>S3HL46_9HYPH</name>
<evidence type="ECO:0000259" key="2">
    <source>
        <dbReference type="Pfam" id="PF01471"/>
    </source>
</evidence>
<dbReference type="Proteomes" id="UP000014411">
    <property type="component" value="Unassembled WGS sequence"/>
</dbReference>
<feature type="transmembrane region" description="Helical" evidence="1">
    <location>
        <begin position="262"/>
        <end position="281"/>
    </location>
</feature>
<keyword evidence="1" id="KW-0472">Membrane</keyword>
<evidence type="ECO:0000313" key="4">
    <source>
        <dbReference type="Proteomes" id="UP000014411"/>
    </source>
</evidence>
<protein>
    <submittedName>
        <fullName evidence="3">Chitinase-like protein</fullName>
    </submittedName>
</protein>
<gene>
    <name evidence="3" type="ORF">RGCCGE502_05170</name>
</gene>
<dbReference type="EMBL" id="AEYE02000005">
    <property type="protein sequence ID" value="EPE99547.1"/>
    <property type="molecule type" value="Genomic_DNA"/>
</dbReference>
<organism evidence="3 4">
    <name type="scientific">Rhizobium grahamii CCGE 502</name>
    <dbReference type="NCBI Taxonomy" id="990285"/>
    <lineage>
        <taxon>Bacteria</taxon>
        <taxon>Pseudomonadati</taxon>
        <taxon>Pseudomonadota</taxon>
        <taxon>Alphaproteobacteria</taxon>
        <taxon>Hyphomicrobiales</taxon>
        <taxon>Rhizobiaceae</taxon>
        <taxon>Rhizobium/Agrobacterium group</taxon>
        <taxon>Rhizobium</taxon>
    </lineage>
</organism>
<dbReference type="Pfam" id="PF01471">
    <property type="entry name" value="PG_binding_1"/>
    <property type="match status" value="1"/>
</dbReference>
<proteinExistence type="predicted"/>
<dbReference type="HOGENOM" id="CLU_073833_0_0_5"/>
<dbReference type="SUPFAM" id="SSF53955">
    <property type="entry name" value="Lysozyme-like"/>
    <property type="match status" value="1"/>
</dbReference>
<dbReference type="AlphaFoldDB" id="S3HL46"/>